<evidence type="ECO:0000313" key="3">
    <source>
        <dbReference type="EMBL" id="KMT66215.1"/>
    </source>
</evidence>
<accession>A0A0J8GTX6</accession>
<dbReference type="EMBL" id="LAZL01000005">
    <property type="protein sequence ID" value="KMT66215.1"/>
    <property type="molecule type" value="Genomic_DNA"/>
</dbReference>
<dbReference type="Gene3D" id="2.40.10.220">
    <property type="entry name" value="predicted glycosyltransferase like domains"/>
    <property type="match status" value="1"/>
</dbReference>
<evidence type="ECO:0000259" key="2">
    <source>
        <dbReference type="Pfam" id="PF07238"/>
    </source>
</evidence>
<dbReference type="Gene3D" id="6.10.340.10">
    <property type="match status" value="1"/>
</dbReference>
<keyword evidence="1" id="KW-0472">Membrane</keyword>
<sequence length="393" mass="44456">MNINSLKYNINVRTCALLGFFVLAMLGLSGYLLKLTDDVTVEQNEVQVALAYVNTQALADKNFVILEKLDFVNQAQSKKNQYIKHLSPAIWAILLCLVILPIIYYFSLHRPLNKRLRNLNARVESIARGDLSINHPKFPDTDLGLLKQVDNSFTEMSLALAVTIATLKRHAKQVGYSAEQVAEIAAELAEVGYHLDANKPFWNRALAKLESVALVSDDQIDEVFITGDLLEDLKLSAADAKLIERIADDLSATTETVNLLASSFKFDLDDSYRMTFSGDKREYERVNAKIKLLLKYQKVHLETITKDFSQAGFSLEFDLADAPIIENNEIVHIAMFLPKQVKFKLNTGDKFDVQSQLIRKIQLDNKLIYSFQYYAISPADLEALNAVFEYFVE</sequence>
<evidence type="ECO:0000313" key="4">
    <source>
        <dbReference type="Proteomes" id="UP000037600"/>
    </source>
</evidence>
<dbReference type="STRING" id="1513271.XM47_04230"/>
<organism evidence="3 4">
    <name type="scientific">Catenovulum maritimum</name>
    <dbReference type="NCBI Taxonomy" id="1513271"/>
    <lineage>
        <taxon>Bacteria</taxon>
        <taxon>Pseudomonadati</taxon>
        <taxon>Pseudomonadota</taxon>
        <taxon>Gammaproteobacteria</taxon>
        <taxon>Alteromonadales</taxon>
        <taxon>Alteromonadaceae</taxon>
        <taxon>Catenovulum</taxon>
    </lineage>
</organism>
<dbReference type="GO" id="GO:0035438">
    <property type="term" value="F:cyclic-di-GMP binding"/>
    <property type="evidence" value="ECO:0007669"/>
    <property type="project" value="InterPro"/>
</dbReference>
<feature type="domain" description="PilZ" evidence="2">
    <location>
        <begin position="279"/>
        <end position="385"/>
    </location>
</feature>
<protein>
    <recommendedName>
        <fullName evidence="2">PilZ domain-containing protein</fullName>
    </recommendedName>
</protein>
<dbReference type="Pfam" id="PF07238">
    <property type="entry name" value="PilZ"/>
    <property type="match status" value="1"/>
</dbReference>
<reference evidence="3 4" key="1">
    <citation type="submission" date="2015-04" db="EMBL/GenBank/DDBJ databases">
        <title>Draft Genome Sequence of the Novel Agar-Digesting Marine Bacterium Q1.</title>
        <authorList>
            <person name="Li Y."/>
            <person name="Li D."/>
            <person name="Chen G."/>
            <person name="Du Z."/>
        </authorList>
    </citation>
    <scope>NUCLEOTIDE SEQUENCE [LARGE SCALE GENOMIC DNA]</scope>
    <source>
        <strain evidence="3 4">Q1</strain>
    </source>
</reference>
<dbReference type="InterPro" id="IPR009875">
    <property type="entry name" value="PilZ_domain"/>
</dbReference>
<comment type="caution">
    <text evidence="3">The sequence shown here is derived from an EMBL/GenBank/DDBJ whole genome shotgun (WGS) entry which is preliminary data.</text>
</comment>
<evidence type="ECO:0000256" key="1">
    <source>
        <dbReference type="SAM" id="Phobius"/>
    </source>
</evidence>
<keyword evidence="1" id="KW-1133">Transmembrane helix</keyword>
<dbReference type="Proteomes" id="UP000037600">
    <property type="component" value="Unassembled WGS sequence"/>
</dbReference>
<proteinExistence type="predicted"/>
<dbReference type="RefSeq" id="WP_048690150.1">
    <property type="nucleotide sequence ID" value="NZ_KQ130484.1"/>
</dbReference>
<feature type="transmembrane region" description="Helical" evidence="1">
    <location>
        <begin position="89"/>
        <end position="108"/>
    </location>
</feature>
<name>A0A0J8GTX6_9ALTE</name>
<feature type="transmembrane region" description="Helical" evidence="1">
    <location>
        <begin position="12"/>
        <end position="33"/>
    </location>
</feature>
<dbReference type="AlphaFoldDB" id="A0A0J8GTX6"/>
<keyword evidence="1" id="KW-0812">Transmembrane</keyword>
<gene>
    <name evidence="3" type="ORF">XM47_04230</name>
</gene>
<dbReference type="OrthoDB" id="6379813at2"/>
<keyword evidence="4" id="KW-1185">Reference proteome</keyword>